<dbReference type="InterPro" id="IPR025110">
    <property type="entry name" value="AMP-bd_C"/>
</dbReference>
<dbReference type="InterPro" id="IPR042099">
    <property type="entry name" value="ANL_N_sf"/>
</dbReference>
<dbReference type="SUPFAM" id="SSF52777">
    <property type="entry name" value="CoA-dependent acyltransferases"/>
    <property type="match status" value="2"/>
</dbReference>
<keyword evidence="2" id="KW-0597">Phosphoprotein</keyword>
<dbReference type="PROSITE" id="PS00455">
    <property type="entry name" value="AMP_BINDING"/>
    <property type="match status" value="1"/>
</dbReference>
<dbReference type="Gene3D" id="3.30.559.10">
    <property type="entry name" value="Chloramphenicol acetyltransferase-like domain"/>
    <property type="match status" value="1"/>
</dbReference>
<dbReference type="GO" id="GO:0005737">
    <property type="term" value="C:cytoplasm"/>
    <property type="evidence" value="ECO:0007669"/>
    <property type="project" value="TreeGrafter"/>
</dbReference>
<dbReference type="CDD" id="cd05930">
    <property type="entry name" value="A_NRPS"/>
    <property type="match status" value="1"/>
</dbReference>
<sequence>YCELLYYAQVLSVTLLNEYHLFPGEVVCQCVERSLSMIVGLLSIEMIGGVYCPLSSENPEHRLQTLVEQTQARLILVHSLTNRIFKECFITYDIDTAININFTITNDDLCRLSNMSITSDNISYIVFTSGSTGMPKAVQVRHRNLTVYRKSLAELTVFKETDNVIQMASCSFDNHFQDIFVTLMIGAGLVMLHPYGNKDLTYLIHEIMDKDVTFLDAVPSYFDALCQYIETQNANDCLKKLRTLNSGGEILTNQIMLRLKKYVSIPLSPSFSDGCQLRNMYGQAESTITSTYFQIGFDFDYDKQVISIGKPLPNYHCTIMDGHYQFVIVNQEGELFVGGAGVFAGYLDRDDLTAKALAEIDNQLFYRTGDLVRIDNNGLLHYQGRKDHQIKLHGQRIELGEIERCLLNITSISACVVMKWNDDYLVAYVQSSHINEEELRQHCQSHLPPHMIPSFFIILDKLPLNANGKVDRKQLPPSHYSSSTIPTLSELDTPTNQIEKSVYDIWCQMFESNGQHISTTANFFAIGGHSRLFIELYHRYQSIFGFDGRTLSVNLFLKQPTIQQHAKLLKTVTTDDIQREQWCTLHINRSMASFAQERIFLDEQIRPPNKRIFYNNFVALRVTEGVLSINRLRQALQLVWRKHEILRTSLVFNNDESALQQYVTDDRKTITFLHQQTFENGNDLQNIIYRTVISSDLFDLSSGRVFCCQVLQQQKTTREVAHTGFLEKSDVLVLYLHHAAIDGTSIAILLKDIYNAYSDNMTVSYDEQAMKYIDYAVYERLMDMASSRSFWYSQLERFDLKRALKLPVDRHRLPTVQRSDLASVAQISFDQELSTMFLNYACVHRITPFQLALTVFYVFLFKLTHEETDLCIACVNANRYRSELENMIGMFVSVLPYCVQLNSHWSFDKLVKHLREKCLSILQHSHYPLQHILTDFQLNQLDVSFLEIVFNFLPESINIDRYSVDNVRLDEVLIEPSDEISQFDFSITFLYNPTSDDHKLSYKFSCSHDLFDSTTIKAMVQRFQNLLSQLFLANSNNTEKNLSTKPIKRLSLILPQESDEIYSTTFNRATDVATEGMAILLSHEKIL</sequence>
<evidence type="ECO:0000256" key="2">
    <source>
        <dbReference type="ARBA" id="ARBA00022553"/>
    </source>
</evidence>
<dbReference type="Gene3D" id="3.30.559.30">
    <property type="entry name" value="Nonribosomal peptide synthetase, condensation domain"/>
    <property type="match status" value="1"/>
</dbReference>
<dbReference type="Gene3D" id="3.30.300.30">
    <property type="match status" value="1"/>
</dbReference>
<dbReference type="GO" id="GO:0031177">
    <property type="term" value="F:phosphopantetheine binding"/>
    <property type="evidence" value="ECO:0007669"/>
    <property type="project" value="TreeGrafter"/>
</dbReference>
<dbReference type="PANTHER" id="PTHR45527:SF1">
    <property type="entry name" value="FATTY ACID SYNTHASE"/>
    <property type="match status" value="1"/>
</dbReference>
<protein>
    <recommendedName>
        <fullName evidence="3">Carrier domain-containing protein</fullName>
    </recommendedName>
</protein>
<reference evidence="4" key="1">
    <citation type="submission" date="2021-02" db="EMBL/GenBank/DDBJ databases">
        <authorList>
            <person name="Nowell W R."/>
        </authorList>
    </citation>
    <scope>NUCLEOTIDE SEQUENCE</scope>
</reference>
<dbReference type="Gene3D" id="3.40.50.12780">
    <property type="entry name" value="N-terminal domain of ligase-like"/>
    <property type="match status" value="1"/>
</dbReference>
<dbReference type="InterPro" id="IPR001242">
    <property type="entry name" value="Condensation_dom"/>
</dbReference>
<evidence type="ECO:0000313" key="5">
    <source>
        <dbReference type="Proteomes" id="UP000663881"/>
    </source>
</evidence>
<dbReference type="Pfam" id="PF00550">
    <property type="entry name" value="PP-binding"/>
    <property type="match status" value="1"/>
</dbReference>
<keyword evidence="1" id="KW-0596">Phosphopantetheine</keyword>
<feature type="non-terminal residue" evidence="4">
    <location>
        <position position="1"/>
    </location>
</feature>
<feature type="domain" description="Carrier" evidence="3">
    <location>
        <begin position="493"/>
        <end position="573"/>
    </location>
</feature>
<dbReference type="InterPro" id="IPR020845">
    <property type="entry name" value="AMP-binding_CS"/>
</dbReference>
<accession>A0A819X772</accession>
<dbReference type="InterPro" id="IPR036736">
    <property type="entry name" value="ACP-like_sf"/>
</dbReference>
<name>A0A819X772_9BILA</name>
<dbReference type="SUPFAM" id="SSF56801">
    <property type="entry name" value="Acetyl-CoA synthetase-like"/>
    <property type="match status" value="1"/>
</dbReference>
<dbReference type="GO" id="GO:0044550">
    <property type="term" value="P:secondary metabolite biosynthetic process"/>
    <property type="evidence" value="ECO:0007669"/>
    <property type="project" value="TreeGrafter"/>
</dbReference>
<evidence type="ECO:0000256" key="1">
    <source>
        <dbReference type="ARBA" id="ARBA00022450"/>
    </source>
</evidence>
<evidence type="ECO:0000259" key="3">
    <source>
        <dbReference type="PROSITE" id="PS50075"/>
    </source>
</evidence>
<dbReference type="PROSITE" id="PS50075">
    <property type="entry name" value="CARRIER"/>
    <property type="match status" value="1"/>
</dbReference>
<dbReference type="Gene3D" id="1.10.1200.10">
    <property type="entry name" value="ACP-like"/>
    <property type="match status" value="1"/>
</dbReference>
<dbReference type="Pfam" id="PF00501">
    <property type="entry name" value="AMP-binding"/>
    <property type="match status" value="1"/>
</dbReference>
<dbReference type="InterPro" id="IPR023213">
    <property type="entry name" value="CAT-like_dom_sf"/>
</dbReference>
<dbReference type="Proteomes" id="UP000663881">
    <property type="component" value="Unassembled WGS sequence"/>
</dbReference>
<dbReference type="GO" id="GO:0043041">
    <property type="term" value="P:amino acid activation for nonribosomal peptide biosynthetic process"/>
    <property type="evidence" value="ECO:0007669"/>
    <property type="project" value="TreeGrafter"/>
</dbReference>
<evidence type="ECO:0000313" key="4">
    <source>
        <dbReference type="EMBL" id="CAF4132242.1"/>
    </source>
</evidence>
<dbReference type="Pfam" id="PF00668">
    <property type="entry name" value="Condensation"/>
    <property type="match status" value="1"/>
</dbReference>
<dbReference type="Pfam" id="PF13193">
    <property type="entry name" value="AMP-binding_C"/>
    <property type="match status" value="1"/>
</dbReference>
<dbReference type="PANTHER" id="PTHR45527">
    <property type="entry name" value="NONRIBOSOMAL PEPTIDE SYNTHETASE"/>
    <property type="match status" value="1"/>
</dbReference>
<dbReference type="InterPro" id="IPR000873">
    <property type="entry name" value="AMP-dep_synth/lig_dom"/>
</dbReference>
<proteinExistence type="predicted"/>
<dbReference type="InterPro" id="IPR045851">
    <property type="entry name" value="AMP-bd_C_sf"/>
</dbReference>
<organism evidence="4 5">
    <name type="scientific">Adineta steineri</name>
    <dbReference type="NCBI Taxonomy" id="433720"/>
    <lineage>
        <taxon>Eukaryota</taxon>
        <taxon>Metazoa</taxon>
        <taxon>Spiralia</taxon>
        <taxon>Gnathifera</taxon>
        <taxon>Rotifera</taxon>
        <taxon>Eurotatoria</taxon>
        <taxon>Bdelloidea</taxon>
        <taxon>Adinetida</taxon>
        <taxon>Adinetidae</taxon>
        <taxon>Adineta</taxon>
    </lineage>
</organism>
<dbReference type="EMBL" id="CAJOAY010006170">
    <property type="protein sequence ID" value="CAF4132242.1"/>
    <property type="molecule type" value="Genomic_DNA"/>
</dbReference>
<comment type="caution">
    <text evidence="4">The sequence shown here is derived from an EMBL/GenBank/DDBJ whole genome shotgun (WGS) entry which is preliminary data.</text>
</comment>
<dbReference type="GO" id="GO:0003824">
    <property type="term" value="F:catalytic activity"/>
    <property type="evidence" value="ECO:0007669"/>
    <property type="project" value="InterPro"/>
</dbReference>
<dbReference type="InterPro" id="IPR009081">
    <property type="entry name" value="PP-bd_ACP"/>
</dbReference>
<dbReference type="SUPFAM" id="SSF47336">
    <property type="entry name" value="ACP-like"/>
    <property type="match status" value="1"/>
</dbReference>
<dbReference type="AlphaFoldDB" id="A0A819X772"/>
<gene>
    <name evidence="4" type="ORF">OKA104_LOCUS37299</name>
</gene>